<dbReference type="Proteomes" id="UP001500618">
    <property type="component" value="Unassembled WGS sequence"/>
</dbReference>
<dbReference type="InterPro" id="IPR009057">
    <property type="entry name" value="Homeodomain-like_sf"/>
</dbReference>
<dbReference type="EMBL" id="BAAANY010000045">
    <property type="protein sequence ID" value="GAA1720785.1"/>
    <property type="molecule type" value="Genomic_DNA"/>
</dbReference>
<keyword evidence="2" id="KW-0238">DNA-binding</keyword>
<dbReference type="PROSITE" id="PS01124">
    <property type="entry name" value="HTH_ARAC_FAMILY_2"/>
    <property type="match status" value="1"/>
</dbReference>
<sequence>MAADMLGPLDVYVDPDVPLRGEIHADTLGPLRVGRIQTTTPHGVRRTAGQVGRDSRELYRAVLAISGSPRLRQDGRASQLRSGDFAIYDFARPYELAYDSTVRLAVFSFPREMLALPAGSVRELTAVPITAEGTGALVAPLLRRVAADVETYQPASAARLSTVVMDLITTAVAERIDRIDAVSAQTQQRTMFVRVNAFIEEHLAETDLTPGLIAAAHHVSLRYLHRLFEPQHTTVAAWIRHRRLEKCRHDLADPALHTLPVSAIAARWGLPDPAHFSRLFHRTYGLPPVEYRHRCLLPTASVGVHG</sequence>
<dbReference type="SMART" id="SM00342">
    <property type="entry name" value="HTH_ARAC"/>
    <property type="match status" value="1"/>
</dbReference>
<proteinExistence type="predicted"/>
<dbReference type="Pfam" id="PF12833">
    <property type="entry name" value="HTH_18"/>
    <property type="match status" value="1"/>
</dbReference>
<dbReference type="Pfam" id="PF14525">
    <property type="entry name" value="AraC_binding_2"/>
    <property type="match status" value="1"/>
</dbReference>
<feature type="domain" description="HTH araC/xylS-type" evidence="4">
    <location>
        <begin position="193"/>
        <end position="294"/>
    </location>
</feature>
<dbReference type="InterPro" id="IPR018060">
    <property type="entry name" value="HTH_AraC"/>
</dbReference>
<evidence type="ECO:0000313" key="6">
    <source>
        <dbReference type="Proteomes" id="UP001500618"/>
    </source>
</evidence>
<evidence type="ECO:0000259" key="4">
    <source>
        <dbReference type="PROSITE" id="PS01124"/>
    </source>
</evidence>
<dbReference type="InterPro" id="IPR035418">
    <property type="entry name" value="AraC-bd_2"/>
</dbReference>
<gene>
    <name evidence="5" type="ORF">GCM10009765_81230</name>
</gene>
<organism evidence="5 6">
    <name type="scientific">Fodinicola feengrottensis</name>
    <dbReference type="NCBI Taxonomy" id="435914"/>
    <lineage>
        <taxon>Bacteria</taxon>
        <taxon>Bacillati</taxon>
        <taxon>Actinomycetota</taxon>
        <taxon>Actinomycetes</taxon>
        <taxon>Mycobacteriales</taxon>
        <taxon>Fodinicola</taxon>
    </lineage>
</organism>
<comment type="caution">
    <text evidence="5">The sequence shown here is derived from an EMBL/GenBank/DDBJ whole genome shotgun (WGS) entry which is preliminary data.</text>
</comment>
<reference evidence="6" key="1">
    <citation type="journal article" date="2019" name="Int. J. Syst. Evol. Microbiol.">
        <title>The Global Catalogue of Microorganisms (GCM) 10K type strain sequencing project: providing services to taxonomists for standard genome sequencing and annotation.</title>
        <authorList>
            <consortium name="The Broad Institute Genomics Platform"/>
            <consortium name="The Broad Institute Genome Sequencing Center for Infectious Disease"/>
            <person name="Wu L."/>
            <person name="Ma J."/>
        </authorList>
    </citation>
    <scope>NUCLEOTIDE SEQUENCE [LARGE SCALE GENOMIC DNA]</scope>
    <source>
        <strain evidence="6">JCM 14718</strain>
    </source>
</reference>
<evidence type="ECO:0000256" key="1">
    <source>
        <dbReference type="ARBA" id="ARBA00023015"/>
    </source>
</evidence>
<dbReference type="PANTHER" id="PTHR46796:SF6">
    <property type="entry name" value="ARAC SUBFAMILY"/>
    <property type="match status" value="1"/>
</dbReference>
<name>A0ABP4VAC9_9ACTN</name>
<dbReference type="SUPFAM" id="SSF46689">
    <property type="entry name" value="Homeodomain-like"/>
    <property type="match status" value="1"/>
</dbReference>
<dbReference type="InterPro" id="IPR050204">
    <property type="entry name" value="AraC_XylS_family_regulators"/>
</dbReference>
<evidence type="ECO:0000256" key="2">
    <source>
        <dbReference type="ARBA" id="ARBA00023125"/>
    </source>
</evidence>
<dbReference type="PANTHER" id="PTHR46796">
    <property type="entry name" value="HTH-TYPE TRANSCRIPTIONAL ACTIVATOR RHAS-RELATED"/>
    <property type="match status" value="1"/>
</dbReference>
<protein>
    <recommendedName>
        <fullName evidence="4">HTH araC/xylS-type domain-containing protein</fullName>
    </recommendedName>
</protein>
<accession>A0ABP4VAC9</accession>
<evidence type="ECO:0000313" key="5">
    <source>
        <dbReference type="EMBL" id="GAA1720785.1"/>
    </source>
</evidence>
<evidence type="ECO:0000256" key="3">
    <source>
        <dbReference type="ARBA" id="ARBA00023163"/>
    </source>
</evidence>
<keyword evidence="1" id="KW-0805">Transcription regulation</keyword>
<dbReference type="Gene3D" id="1.10.10.60">
    <property type="entry name" value="Homeodomain-like"/>
    <property type="match status" value="1"/>
</dbReference>
<keyword evidence="3" id="KW-0804">Transcription</keyword>
<keyword evidence="6" id="KW-1185">Reference proteome</keyword>